<feature type="binding site" evidence="5">
    <location>
        <position position="234"/>
    </location>
    <ligand>
        <name>dimethylallyl diphosphate</name>
        <dbReference type="ChEBI" id="CHEBI:57623"/>
    </ligand>
</feature>
<feature type="binding site" evidence="5">
    <location>
        <position position="234"/>
    </location>
    <ligand>
        <name>(2E)-4-hydroxy-3-methylbut-2-enyl diphosphate</name>
        <dbReference type="ChEBI" id="CHEBI:128753"/>
    </ligand>
</feature>
<comment type="catalytic activity">
    <reaction evidence="5">
        <text>isopentenyl diphosphate + 2 oxidized [2Fe-2S]-[ferredoxin] + H2O = (2E)-4-hydroxy-3-methylbut-2-enyl diphosphate + 2 reduced [2Fe-2S]-[ferredoxin] + 2 H(+)</text>
        <dbReference type="Rhea" id="RHEA:24488"/>
        <dbReference type="Rhea" id="RHEA-COMP:10000"/>
        <dbReference type="Rhea" id="RHEA-COMP:10001"/>
        <dbReference type="ChEBI" id="CHEBI:15377"/>
        <dbReference type="ChEBI" id="CHEBI:15378"/>
        <dbReference type="ChEBI" id="CHEBI:33737"/>
        <dbReference type="ChEBI" id="CHEBI:33738"/>
        <dbReference type="ChEBI" id="CHEBI:128753"/>
        <dbReference type="ChEBI" id="CHEBI:128769"/>
        <dbReference type="EC" id="1.17.7.4"/>
    </reaction>
</comment>
<dbReference type="GO" id="GO:0051745">
    <property type="term" value="F:4-hydroxy-3-methylbut-2-enyl diphosphate reductase activity"/>
    <property type="evidence" value="ECO:0007669"/>
    <property type="project" value="UniProtKB-EC"/>
</dbReference>
<comment type="caution">
    <text evidence="6">The sequence shown here is derived from an EMBL/GenBank/DDBJ whole genome shotgun (WGS) entry which is preliminary data.</text>
</comment>
<feature type="binding site" evidence="5">
    <location>
        <position position="55"/>
    </location>
    <ligand>
        <name>isopentenyl diphosphate</name>
        <dbReference type="ChEBI" id="CHEBI:128769"/>
    </ligand>
</feature>
<keyword evidence="2 5" id="KW-0479">Metal-binding</keyword>
<dbReference type="CDD" id="cd13944">
    <property type="entry name" value="lytB_ispH"/>
    <property type="match status" value="1"/>
</dbReference>
<dbReference type="Gene3D" id="3.40.50.11270">
    <property type="match status" value="1"/>
</dbReference>
<keyword evidence="5 6" id="KW-0560">Oxidoreductase</keyword>
<evidence type="ECO:0000256" key="3">
    <source>
        <dbReference type="ARBA" id="ARBA00023004"/>
    </source>
</evidence>
<feature type="binding site" evidence="5">
    <location>
        <position position="88"/>
    </location>
    <ligand>
        <name>dimethylallyl diphosphate</name>
        <dbReference type="ChEBI" id="CHEBI:57623"/>
    </ligand>
</feature>
<comment type="caution">
    <text evidence="5">Lacks conserved residue(s) required for the propagation of feature annotation.</text>
</comment>
<feature type="binding site" evidence="5">
    <location>
        <position position="138"/>
    </location>
    <ligand>
        <name>dimethylallyl diphosphate</name>
        <dbReference type="ChEBI" id="CHEBI:57623"/>
    </ligand>
</feature>
<dbReference type="EC" id="1.17.7.4" evidence="5"/>
<comment type="pathway">
    <text evidence="5">Isoprenoid biosynthesis; isopentenyl diphosphate biosynthesis via DXP pathway; isopentenyl diphosphate from 1-deoxy-D-xylulose 5-phosphate: step 6/6.</text>
</comment>
<comment type="function">
    <text evidence="5">Catalyzes the conversion of 1-hydroxy-2-methyl-2-(E)-butenyl 4-diphosphate (HMBPP) into a mixture of isopentenyl diphosphate (IPP) and dimethylallyl diphosphate (DMAPP). Acts in the terminal step of the DOXP/MEP pathway for isoprenoid precursor biosynthesis.</text>
</comment>
<accession>A0ABW5I7F7</accession>
<keyword evidence="5" id="KW-0414">Isoprene biosynthesis</keyword>
<feature type="binding site" evidence="5">
    <location>
        <position position="206"/>
    </location>
    <ligand>
        <name>[4Fe-4S] cluster</name>
        <dbReference type="ChEBI" id="CHEBI:49883"/>
    </ligand>
</feature>
<dbReference type="EMBL" id="JBHUKQ010000016">
    <property type="protein sequence ID" value="MFD2485316.1"/>
    <property type="molecule type" value="Genomic_DNA"/>
</dbReference>
<evidence type="ECO:0000256" key="5">
    <source>
        <dbReference type="HAMAP-Rule" id="MF_00191"/>
    </source>
</evidence>
<evidence type="ECO:0000256" key="2">
    <source>
        <dbReference type="ARBA" id="ARBA00022723"/>
    </source>
</evidence>
<feature type="binding site" evidence="5">
    <location>
        <position position="55"/>
    </location>
    <ligand>
        <name>dimethylallyl diphosphate</name>
        <dbReference type="ChEBI" id="CHEBI:57623"/>
    </ligand>
</feature>
<feature type="binding site" evidence="5">
    <location>
        <position position="138"/>
    </location>
    <ligand>
        <name>isopentenyl diphosphate</name>
        <dbReference type="ChEBI" id="CHEBI:128769"/>
    </ligand>
</feature>
<comment type="catalytic activity">
    <reaction evidence="5">
        <text>dimethylallyl diphosphate + 2 oxidized [2Fe-2S]-[ferredoxin] + H2O = (2E)-4-hydroxy-3-methylbut-2-enyl diphosphate + 2 reduced [2Fe-2S]-[ferredoxin] + 2 H(+)</text>
        <dbReference type="Rhea" id="RHEA:24825"/>
        <dbReference type="Rhea" id="RHEA-COMP:10000"/>
        <dbReference type="Rhea" id="RHEA-COMP:10001"/>
        <dbReference type="ChEBI" id="CHEBI:15377"/>
        <dbReference type="ChEBI" id="CHEBI:15378"/>
        <dbReference type="ChEBI" id="CHEBI:33737"/>
        <dbReference type="ChEBI" id="CHEBI:33738"/>
        <dbReference type="ChEBI" id="CHEBI:57623"/>
        <dbReference type="ChEBI" id="CHEBI:128753"/>
        <dbReference type="EC" id="1.17.7.4"/>
    </reaction>
</comment>
<sequence>MPNEPLPLEQSRPAHGVLLAGPRAFCAGVERAIEIVRRLLDQHGAPIYVRKQIVHNVHVVHDLQRQGAVFVDELEEVPAGATVVFSAHGVSPKVRDEAGARGLDVIDATCPLVTKVHSQVRRYARRGDTVVLIGHAGHDEAVGTLGQAPQQTVLVETVDDVAKLDITGPVSYVTQTTLAVEEAQAIVAALNQRFPGIAGPDSEDICYATTNRQRAVRAVAEDADVILVVGSANSTNSNNLVEVARRSGTPAYLIEDAGSIDPGWLAGATVVGVTAGASASPDLVAGVVEWLAEHGHTEVAERNITTEMMSFGLPLEVRDK</sequence>
<feature type="binding site" evidence="5">
    <location>
        <position position="278"/>
    </location>
    <ligand>
        <name>dimethylallyl diphosphate</name>
        <dbReference type="ChEBI" id="CHEBI:57623"/>
    </ligand>
</feature>
<comment type="pathway">
    <text evidence="5">Isoprenoid biosynthesis; dimethylallyl diphosphate biosynthesis; dimethylallyl diphosphate from (2E)-4-hydroxy-3-methylbutenyl diphosphate: step 1/1.</text>
</comment>
<evidence type="ECO:0000313" key="7">
    <source>
        <dbReference type="Proteomes" id="UP001597542"/>
    </source>
</evidence>
<proteinExistence type="inferred from homology"/>
<evidence type="ECO:0000313" key="6">
    <source>
        <dbReference type="EMBL" id="MFD2485316.1"/>
    </source>
</evidence>
<dbReference type="HAMAP" id="MF_00191">
    <property type="entry name" value="IspH"/>
    <property type="match status" value="1"/>
</dbReference>
<feature type="binding site" evidence="5">
    <location>
        <position position="55"/>
    </location>
    <ligand>
        <name>(2E)-4-hydroxy-3-methylbut-2-enyl diphosphate</name>
        <dbReference type="ChEBI" id="CHEBI:128753"/>
    </ligand>
</feature>
<feature type="binding site" evidence="5">
    <location>
        <position position="88"/>
    </location>
    <ligand>
        <name>isopentenyl diphosphate</name>
        <dbReference type="ChEBI" id="CHEBI:128769"/>
    </ligand>
</feature>
<comment type="similarity">
    <text evidence="5">Belongs to the IspH family.</text>
</comment>
<keyword evidence="3 5" id="KW-0408">Iron</keyword>
<comment type="cofactor">
    <cofactor evidence="5">
        <name>[4Fe-4S] cluster</name>
        <dbReference type="ChEBI" id="CHEBI:49883"/>
    </cofactor>
    <text evidence="5">Binds 1 [4Fe-4S] cluster per subunit.</text>
</comment>
<evidence type="ECO:0000256" key="1">
    <source>
        <dbReference type="ARBA" id="ARBA00022485"/>
    </source>
</evidence>
<feature type="binding site" evidence="5">
    <location>
        <position position="236"/>
    </location>
    <ligand>
        <name>(2E)-4-hydroxy-3-methylbut-2-enyl diphosphate</name>
        <dbReference type="ChEBI" id="CHEBI:128753"/>
    </ligand>
</feature>
<feature type="binding site" evidence="5">
    <location>
        <position position="138"/>
    </location>
    <ligand>
        <name>(2E)-4-hydroxy-3-methylbut-2-enyl diphosphate</name>
        <dbReference type="ChEBI" id="CHEBI:128753"/>
    </ligand>
</feature>
<feature type="binding site" evidence="5">
    <location>
        <position position="234"/>
    </location>
    <ligand>
        <name>isopentenyl diphosphate</name>
        <dbReference type="ChEBI" id="CHEBI:128769"/>
    </ligand>
</feature>
<protein>
    <recommendedName>
        <fullName evidence="5">4-hydroxy-3-methylbut-2-enyl diphosphate reductase</fullName>
        <shortName evidence="5">HMBPP reductase</shortName>
        <ecNumber evidence="5">1.17.7.4</ecNumber>
    </recommendedName>
</protein>
<feature type="binding site" evidence="5">
    <location>
        <position position="278"/>
    </location>
    <ligand>
        <name>isopentenyl diphosphate</name>
        <dbReference type="ChEBI" id="CHEBI:128769"/>
    </ligand>
</feature>
<reference evidence="7" key="1">
    <citation type="journal article" date="2019" name="Int. J. Syst. Evol. Microbiol.">
        <title>The Global Catalogue of Microorganisms (GCM) 10K type strain sequencing project: providing services to taxonomists for standard genome sequencing and annotation.</title>
        <authorList>
            <consortium name="The Broad Institute Genomics Platform"/>
            <consortium name="The Broad Institute Genome Sequencing Center for Infectious Disease"/>
            <person name="Wu L."/>
            <person name="Ma J."/>
        </authorList>
    </citation>
    <scope>NUCLEOTIDE SEQUENCE [LARGE SCALE GENOMIC DNA]</scope>
    <source>
        <strain evidence="7">CGMCC 4.7638</strain>
    </source>
</reference>
<name>A0ABW5I7F7_9PSEU</name>
<keyword evidence="1 5" id="KW-0004">4Fe-4S</keyword>
<keyword evidence="7" id="KW-1185">Reference proteome</keyword>
<feature type="binding site" evidence="5">
    <location>
        <position position="236"/>
    </location>
    <ligand>
        <name>isopentenyl diphosphate</name>
        <dbReference type="ChEBI" id="CHEBI:128769"/>
    </ligand>
</feature>
<organism evidence="6 7">
    <name type="scientific">Amycolatopsis albidoflavus</name>
    <dbReference type="NCBI Taxonomy" id="102226"/>
    <lineage>
        <taxon>Bacteria</taxon>
        <taxon>Bacillati</taxon>
        <taxon>Actinomycetota</taxon>
        <taxon>Actinomycetes</taxon>
        <taxon>Pseudonocardiales</taxon>
        <taxon>Pseudonocardiaceae</taxon>
        <taxon>Amycolatopsis</taxon>
    </lineage>
</organism>
<evidence type="ECO:0000256" key="4">
    <source>
        <dbReference type="ARBA" id="ARBA00023014"/>
    </source>
</evidence>
<feature type="binding site" evidence="5">
    <location>
        <position position="278"/>
    </location>
    <ligand>
        <name>(2E)-4-hydroxy-3-methylbut-2-enyl diphosphate</name>
        <dbReference type="ChEBI" id="CHEBI:128753"/>
    </ligand>
</feature>
<feature type="binding site" evidence="5">
    <location>
        <position position="88"/>
    </location>
    <ligand>
        <name>(2E)-4-hydroxy-3-methylbut-2-enyl diphosphate</name>
        <dbReference type="ChEBI" id="CHEBI:128753"/>
    </ligand>
</feature>
<dbReference type="Proteomes" id="UP001597542">
    <property type="component" value="Unassembled WGS sequence"/>
</dbReference>
<dbReference type="RefSeq" id="WP_344278901.1">
    <property type="nucleotide sequence ID" value="NZ_BAAAHV010000015.1"/>
</dbReference>
<feature type="binding site" evidence="5">
    <location>
        <position position="110"/>
    </location>
    <ligand>
        <name>[4Fe-4S] cluster</name>
        <dbReference type="ChEBI" id="CHEBI:49883"/>
    </ligand>
</feature>
<dbReference type="PANTHER" id="PTHR30426">
    <property type="entry name" value="4-HYDROXY-3-METHYLBUT-2-ENYL DIPHOSPHATE REDUCTASE"/>
    <property type="match status" value="1"/>
</dbReference>
<gene>
    <name evidence="5 6" type="primary">ispH</name>
    <name evidence="6" type="ORF">ACFSUT_33945</name>
</gene>
<dbReference type="InterPro" id="IPR003451">
    <property type="entry name" value="LytB/IspH"/>
</dbReference>
<dbReference type="NCBIfam" id="NF002190">
    <property type="entry name" value="PRK01045.1-4"/>
    <property type="match status" value="1"/>
</dbReference>
<feature type="binding site" evidence="5">
    <location>
        <position position="236"/>
    </location>
    <ligand>
        <name>dimethylallyl diphosphate</name>
        <dbReference type="ChEBI" id="CHEBI:57623"/>
    </ligand>
</feature>
<feature type="binding site" evidence="5">
    <location>
        <position position="26"/>
    </location>
    <ligand>
        <name>[4Fe-4S] cluster</name>
        <dbReference type="ChEBI" id="CHEBI:49883"/>
    </ligand>
</feature>
<keyword evidence="4 5" id="KW-0411">Iron-sulfur</keyword>
<dbReference type="NCBIfam" id="TIGR00216">
    <property type="entry name" value="ispH_lytB"/>
    <property type="match status" value="1"/>
</dbReference>
<feature type="active site" description="Proton donor" evidence="5">
    <location>
        <position position="140"/>
    </location>
</feature>
<dbReference type="Pfam" id="PF02401">
    <property type="entry name" value="LYTB"/>
    <property type="match status" value="1"/>
</dbReference>
<dbReference type="PANTHER" id="PTHR30426:SF0">
    <property type="entry name" value="4-HYDROXY-3-METHYLBUT-2-ENYL DIPHOSPHATE REDUCTASE"/>
    <property type="match status" value="1"/>
</dbReference>
<dbReference type="Gene3D" id="3.40.1010.20">
    <property type="entry name" value="4-hydroxy-3-methylbut-2-enyl diphosphate reductase, catalytic domain"/>
    <property type="match status" value="2"/>
</dbReference>
<feature type="binding site" evidence="5">
    <location>
        <position position="176"/>
    </location>
    <ligand>
        <name>(2E)-4-hydroxy-3-methylbut-2-enyl diphosphate</name>
        <dbReference type="ChEBI" id="CHEBI:128753"/>
    </ligand>
</feature>